<evidence type="ECO:0000256" key="1">
    <source>
        <dbReference type="SAM" id="Phobius"/>
    </source>
</evidence>
<feature type="transmembrane region" description="Helical" evidence="1">
    <location>
        <begin position="128"/>
        <end position="148"/>
    </location>
</feature>
<dbReference type="OrthoDB" id="3357408at2759"/>
<accession>A0A4Y9Z087</accession>
<keyword evidence="1" id="KW-0472">Membrane</keyword>
<dbReference type="Proteomes" id="UP000298327">
    <property type="component" value="Unassembled WGS sequence"/>
</dbReference>
<evidence type="ECO:0000313" key="3">
    <source>
        <dbReference type="Proteomes" id="UP000298327"/>
    </source>
</evidence>
<sequence length="329" mass="36289">MSLSLDRAVLGSIFAECIMFGICLTVCLITAPMLIRARTEGGRVHKTLFLMLLLMLILATSHVALSFARVFIGFILMRDVPGGPLAYFAQLSSSVLVAKTALFAFQTLLGDTIYIWRCYVIWNKSKKIIVVPVITLLASLVCACVIQPDVAVGSLEKAFGAPNCNTACLTSDSVAIIWRIWRKDRSQQSHILIAVFEGGLMYTLSLVTYLALFAVGSNGQWVALDSITHFVPICFCLVILQIKYHNTDKVPAALVHLDASKRPWTGVSQTFRRPSRHPFHAHASMDFEAQAVDINISTRMENRHEDEAVDVQKNSFLGMYGSGDTASEV</sequence>
<name>A0A4Y9Z087_9AGAM</name>
<dbReference type="EMBL" id="SEOQ01000218">
    <property type="protein sequence ID" value="TFY66789.1"/>
    <property type="molecule type" value="Genomic_DNA"/>
</dbReference>
<reference evidence="2 3" key="1">
    <citation type="submission" date="2019-02" db="EMBL/GenBank/DDBJ databases">
        <title>Genome sequencing of the rare red list fungi Dentipellis fragilis.</title>
        <authorList>
            <person name="Buettner E."/>
            <person name="Kellner H."/>
        </authorList>
    </citation>
    <scope>NUCLEOTIDE SEQUENCE [LARGE SCALE GENOMIC DNA]</scope>
    <source>
        <strain evidence="2 3">DSM 105465</strain>
    </source>
</reference>
<evidence type="ECO:0008006" key="4">
    <source>
        <dbReference type="Google" id="ProtNLM"/>
    </source>
</evidence>
<feature type="transmembrane region" description="Helical" evidence="1">
    <location>
        <begin position="47"/>
        <end position="76"/>
    </location>
</feature>
<keyword evidence="1" id="KW-0812">Transmembrane</keyword>
<dbReference type="AlphaFoldDB" id="A0A4Y9Z087"/>
<feature type="transmembrane region" description="Helical" evidence="1">
    <location>
        <begin position="12"/>
        <end position="35"/>
    </location>
</feature>
<keyword evidence="3" id="KW-1185">Reference proteome</keyword>
<proteinExistence type="predicted"/>
<comment type="caution">
    <text evidence="2">The sequence shown here is derived from an EMBL/GenBank/DDBJ whole genome shotgun (WGS) entry which is preliminary data.</text>
</comment>
<feature type="transmembrane region" description="Helical" evidence="1">
    <location>
        <begin position="96"/>
        <end position="116"/>
    </location>
</feature>
<gene>
    <name evidence="2" type="ORF">EVG20_g4302</name>
</gene>
<feature type="transmembrane region" description="Helical" evidence="1">
    <location>
        <begin position="193"/>
        <end position="215"/>
    </location>
</feature>
<evidence type="ECO:0000313" key="2">
    <source>
        <dbReference type="EMBL" id="TFY66789.1"/>
    </source>
</evidence>
<dbReference type="STRING" id="205917.A0A4Y9Z087"/>
<protein>
    <recommendedName>
        <fullName evidence="4">G-protein coupled receptors family 3 profile domain-containing protein</fullName>
    </recommendedName>
</protein>
<organism evidence="2 3">
    <name type="scientific">Dentipellis fragilis</name>
    <dbReference type="NCBI Taxonomy" id="205917"/>
    <lineage>
        <taxon>Eukaryota</taxon>
        <taxon>Fungi</taxon>
        <taxon>Dikarya</taxon>
        <taxon>Basidiomycota</taxon>
        <taxon>Agaricomycotina</taxon>
        <taxon>Agaricomycetes</taxon>
        <taxon>Russulales</taxon>
        <taxon>Hericiaceae</taxon>
        <taxon>Dentipellis</taxon>
    </lineage>
</organism>
<keyword evidence="1" id="KW-1133">Transmembrane helix</keyword>